<name>A0A8J5YU61_9ROSI</name>
<dbReference type="AlphaFoldDB" id="A0A8J5YU61"/>
<evidence type="ECO:0000256" key="1">
    <source>
        <dbReference type="SAM" id="Coils"/>
    </source>
</evidence>
<sequence length="635" mass="74136">MEETITQITEKNAVVREWSLKTRREKGDSLVEGSVANLPEHTTVNVRQNNLEDLVRVWNQWDSDTRGIFTERYGDIAHLITIHVDEQLIQAMVRFWDPAYQCFTFNQEDMTPTIEEYAALLRIDNVQFGKIYVKEPKPMTFKKKLVRLTDMTDAWAEKQIKKKNETICIPWSSLRELVLNHPDLLKRVNLFALAIYGLVIFPKVLGHIEVLQYLSKGRKGTIYRVCTAAQCLDFESFLESRAHSIPHVFKNIRPARSLPQERMAERSHRATLGIGFSESSRRGYNVESTMDSSFSPAIQMWKLRLVQRQFSSRQFLPATGGLAQFEFAFAGEGYMKRVRDIAESWKEIHFMELALYANTLTQDYDIWRKQRVSSQQISSTNYTAQNPFLEEMPSELEIARQEFEREKAKMSRDISTLQEENYQLKIEVQVERSRTEKVQREAEIVRNDLRDLHLENKKLRNNIKNSGLGKSAAEWKEEISNIKGGIEFWKGKAKKEEEKAARAAIELRRKNTEYEMVTAEFANSQSEHQELKRRVRDLENMLQSRQQQLDNLLKALEEKNDQYDRDIHAYEGTLQEKKMQLNFLINEIRKAAMQVVQLSDEAEVLSCQFPPSQRSSISKFLEQVKKQGNVARKFV</sequence>
<feature type="domain" description="DUF7745" evidence="2">
    <location>
        <begin position="62"/>
        <end position="210"/>
    </location>
</feature>
<evidence type="ECO:0000313" key="4">
    <source>
        <dbReference type="Proteomes" id="UP000701853"/>
    </source>
</evidence>
<dbReference type="PANTHER" id="PTHR48200:SF1">
    <property type="entry name" value="AMINOTRANSFERASE-LIKE PLANT MOBILE DOMAIN-CONTAINING PROTEIN"/>
    <property type="match status" value="1"/>
</dbReference>
<feature type="coiled-coil region" evidence="1">
    <location>
        <begin position="400"/>
        <end position="462"/>
    </location>
</feature>
<dbReference type="Pfam" id="PF24924">
    <property type="entry name" value="DUF7745"/>
    <property type="match status" value="1"/>
</dbReference>
<protein>
    <recommendedName>
        <fullName evidence="2">DUF7745 domain-containing protein</fullName>
    </recommendedName>
</protein>
<dbReference type="Proteomes" id="UP000701853">
    <property type="component" value="Chromosome 4"/>
</dbReference>
<evidence type="ECO:0000259" key="2">
    <source>
        <dbReference type="Pfam" id="PF24924"/>
    </source>
</evidence>
<keyword evidence="1" id="KW-0175">Coiled coil</keyword>
<dbReference type="InterPro" id="IPR056647">
    <property type="entry name" value="DUF7745"/>
</dbReference>
<evidence type="ECO:0000313" key="3">
    <source>
        <dbReference type="EMBL" id="KAG8496443.1"/>
    </source>
</evidence>
<comment type="caution">
    <text evidence="3">The sequence shown here is derived from an EMBL/GenBank/DDBJ whole genome shotgun (WGS) entry which is preliminary data.</text>
</comment>
<organism evidence="3 4">
    <name type="scientific">Gossypium anomalum</name>
    <dbReference type="NCBI Taxonomy" id="47600"/>
    <lineage>
        <taxon>Eukaryota</taxon>
        <taxon>Viridiplantae</taxon>
        <taxon>Streptophyta</taxon>
        <taxon>Embryophyta</taxon>
        <taxon>Tracheophyta</taxon>
        <taxon>Spermatophyta</taxon>
        <taxon>Magnoliopsida</taxon>
        <taxon>eudicotyledons</taxon>
        <taxon>Gunneridae</taxon>
        <taxon>Pentapetalae</taxon>
        <taxon>rosids</taxon>
        <taxon>malvids</taxon>
        <taxon>Malvales</taxon>
        <taxon>Malvaceae</taxon>
        <taxon>Malvoideae</taxon>
        <taxon>Gossypium</taxon>
    </lineage>
</organism>
<accession>A0A8J5YU61</accession>
<dbReference type="EMBL" id="JAHUZN010000004">
    <property type="protein sequence ID" value="KAG8496443.1"/>
    <property type="molecule type" value="Genomic_DNA"/>
</dbReference>
<dbReference type="OrthoDB" id="10460777at2759"/>
<proteinExistence type="predicted"/>
<dbReference type="PANTHER" id="PTHR48200">
    <property type="entry name" value="PROTEIN, PUTATIVE-RELATED"/>
    <property type="match status" value="1"/>
</dbReference>
<reference evidence="3 4" key="1">
    <citation type="journal article" date="2021" name="bioRxiv">
        <title>The Gossypium anomalum genome as a resource for cotton improvement and evolutionary analysis of hybrid incompatibility.</title>
        <authorList>
            <person name="Grover C.E."/>
            <person name="Yuan D."/>
            <person name="Arick M.A."/>
            <person name="Miller E.R."/>
            <person name="Hu G."/>
            <person name="Peterson D.G."/>
            <person name="Wendel J.F."/>
            <person name="Udall J.A."/>
        </authorList>
    </citation>
    <scope>NUCLEOTIDE SEQUENCE [LARGE SCALE GENOMIC DNA]</scope>
    <source>
        <strain evidence="3">JFW-Udall</strain>
        <tissue evidence="3">Leaf</tissue>
    </source>
</reference>
<gene>
    <name evidence="3" type="ORF">CXB51_009235</name>
</gene>
<keyword evidence="4" id="KW-1185">Reference proteome</keyword>
<feature type="coiled-coil region" evidence="1">
    <location>
        <begin position="493"/>
        <end position="601"/>
    </location>
</feature>